<comment type="caution">
    <text evidence="6">The sequence shown here is derived from an EMBL/GenBank/DDBJ whole genome shotgun (WGS) entry which is preliminary data.</text>
</comment>
<evidence type="ECO:0000256" key="3">
    <source>
        <dbReference type="PROSITE-ProRule" id="PRU00169"/>
    </source>
</evidence>
<dbReference type="Proteomes" id="UP000536685">
    <property type="component" value="Unassembled WGS sequence"/>
</dbReference>
<dbReference type="SMART" id="SM00448">
    <property type="entry name" value="REC"/>
    <property type="match status" value="1"/>
</dbReference>
<dbReference type="InterPro" id="IPR011006">
    <property type="entry name" value="CheY-like_superfamily"/>
</dbReference>
<dbReference type="SUPFAM" id="SSF52172">
    <property type="entry name" value="CheY-like"/>
    <property type="match status" value="1"/>
</dbReference>
<evidence type="ECO:0000313" key="6">
    <source>
        <dbReference type="EMBL" id="MBB5842499.1"/>
    </source>
</evidence>
<dbReference type="Pfam" id="PF00072">
    <property type="entry name" value="Response_reg"/>
    <property type="match status" value="1"/>
</dbReference>
<keyword evidence="2" id="KW-0862">Zinc</keyword>
<dbReference type="SUPFAM" id="SSF102588">
    <property type="entry name" value="LmbE-like"/>
    <property type="match status" value="1"/>
</dbReference>
<evidence type="ECO:0000259" key="5">
    <source>
        <dbReference type="PROSITE" id="PS50110"/>
    </source>
</evidence>
<dbReference type="InterPro" id="IPR001789">
    <property type="entry name" value="Sig_transdc_resp-reg_receiver"/>
</dbReference>
<dbReference type="Gene3D" id="3.40.50.10320">
    <property type="entry name" value="LmbE-like"/>
    <property type="match status" value="1"/>
</dbReference>
<dbReference type="PANTHER" id="PTHR44591">
    <property type="entry name" value="STRESS RESPONSE REGULATOR PROTEIN 1"/>
    <property type="match status" value="1"/>
</dbReference>
<dbReference type="CDD" id="cd00156">
    <property type="entry name" value="REC"/>
    <property type="match status" value="1"/>
</dbReference>
<dbReference type="GO" id="GO:0003677">
    <property type="term" value="F:DNA binding"/>
    <property type="evidence" value="ECO:0007669"/>
    <property type="project" value="UniProtKB-KW"/>
</dbReference>
<keyword evidence="7" id="KW-1185">Reference proteome</keyword>
<keyword evidence="6" id="KW-0238">DNA-binding</keyword>
<evidence type="ECO:0000256" key="4">
    <source>
        <dbReference type="SAM" id="MobiDB-lite"/>
    </source>
</evidence>
<proteinExistence type="predicted"/>
<sequence length="347" mass="37121">MAEAYRVVIVEDDADVAFYTKTVLEKRAGCVAVTVADPFLARAVIAEFGPDVVVTDIEMPGMTGLELIQQIRADKPELPIIVMTAHISVDYAVGALQAQADEFLLKPIGASDLVSAVTRLASEGRLTEATDRPRRHILAIGAYPDDVEIGVGGILAAHRADGDTVTILTLARTRDDDTITDSQHESLAAAELLGARLFLEDLQGGDILNGAAVELIERVVREVGPTTVYTHSPNDSDPVHRAVFEAATVAAHTVPGFASFQSPSATIDFRPSKFVSIDGHTDTKLALLANYASQADHRDYLEAESVLANARYWARYGDGATVEPLEVVREQSDESTSGLTASDAARP</sequence>
<organism evidence="6 7">
    <name type="scientific">Conyzicola lurida</name>
    <dbReference type="NCBI Taxonomy" id="1172621"/>
    <lineage>
        <taxon>Bacteria</taxon>
        <taxon>Bacillati</taxon>
        <taxon>Actinomycetota</taxon>
        <taxon>Actinomycetes</taxon>
        <taxon>Micrococcales</taxon>
        <taxon>Microbacteriaceae</taxon>
        <taxon>Conyzicola</taxon>
    </lineage>
</organism>
<reference evidence="6 7" key="1">
    <citation type="submission" date="2020-08" db="EMBL/GenBank/DDBJ databases">
        <title>Sequencing the genomes of 1000 actinobacteria strains.</title>
        <authorList>
            <person name="Klenk H.-P."/>
        </authorList>
    </citation>
    <scope>NUCLEOTIDE SEQUENCE [LARGE SCALE GENOMIC DNA]</scope>
    <source>
        <strain evidence="6 7">DSM 105784</strain>
    </source>
</reference>
<dbReference type="EMBL" id="JACHMJ010000001">
    <property type="protein sequence ID" value="MBB5842499.1"/>
    <property type="molecule type" value="Genomic_DNA"/>
</dbReference>
<protein>
    <submittedName>
        <fullName evidence="6">DNA-binding response OmpR family regulator</fullName>
    </submittedName>
</protein>
<evidence type="ECO:0000313" key="7">
    <source>
        <dbReference type="Proteomes" id="UP000536685"/>
    </source>
</evidence>
<dbReference type="PANTHER" id="PTHR44591:SF3">
    <property type="entry name" value="RESPONSE REGULATORY DOMAIN-CONTAINING PROTEIN"/>
    <property type="match status" value="1"/>
</dbReference>
<evidence type="ECO:0000256" key="2">
    <source>
        <dbReference type="ARBA" id="ARBA00022833"/>
    </source>
</evidence>
<dbReference type="Pfam" id="PF02585">
    <property type="entry name" value="PIG-L"/>
    <property type="match status" value="1"/>
</dbReference>
<dbReference type="InterPro" id="IPR050595">
    <property type="entry name" value="Bact_response_regulator"/>
</dbReference>
<dbReference type="GO" id="GO:0016137">
    <property type="term" value="P:glycoside metabolic process"/>
    <property type="evidence" value="ECO:0007669"/>
    <property type="project" value="UniProtKB-ARBA"/>
</dbReference>
<dbReference type="RefSeq" id="WP_184233890.1">
    <property type="nucleotide sequence ID" value="NZ_JACHMJ010000001.1"/>
</dbReference>
<dbReference type="Gene3D" id="3.40.50.2300">
    <property type="match status" value="1"/>
</dbReference>
<evidence type="ECO:0000256" key="1">
    <source>
        <dbReference type="ARBA" id="ARBA00022553"/>
    </source>
</evidence>
<feature type="region of interest" description="Disordered" evidence="4">
    <location>
        <begin position="328"/>
        <end position="347"/>
    </location>
</feature>
<name>A0A841AM48_9MICO</name>
<dbReference type="GO" id="GO:0000160">
    <property type="term" value="P:phosphorelay signal transduction system"/>
    <property type="evidence" value="ECO:0007669"/>
    <property type="project" value="InterPro"/>
</dbReference>
<dbReference type="InterPro" id="IPR003737">
    <property type="entry name" value="GlcNAc_PI_deacetylase-related"/>
</dbReference>
<feature type="domain" description="Response regulatory" evidence="5">
    <location>
        <begin position="6"/>
        <end position="121"/>
    </location>
</feature>
<gene>
    <name evidence="6" type="ORF">HD599_000822</name>
</gene>
<dbReference type="AlphaFoldDB" id="A0A841AM48"/>
<feature type="modified residue" description="4-aspartylphosphate" evidence="3">
    <location>
        <position position="56"/>
    </location>
</feature>
<accession>A0A841AM48</accession>
<dbReference type="InterPro" id="IPR024078">
    <property type="entry name" value="LmbE-like_dom_sf"/>
</dbReference>
<dbReference type="PROSITE" id="PS50110">
    <property type="entry name" value="RESPONSE_REGULATORY"/>
    <property type="match status" value="1"/>
</dbReference>
<keyword evidence="1 3" id="KW-0597">Phosphoprotein</keyword>